<reference evidence="2" key="1">
    <citation type="submission" date="2020-07" db="EMBL/GenBank/DDBJ databases">
        <title>Huge and variable diversity of episymbiotic CPR bacteria and DPANN archaea in groundwater ecosystems.</title>
        <authorList>
            <person name="He C.Y."/>
            <person name="Keren R."/>
            <person name="Whittaker M."/>
            <person name="Farag I.F."/>
            <person name="Doudna J."/>
            <person name="Cate J.H.D."/>
            <person name="Banfield J.F."/>
        </authorList>
    </citation>
    <scope>NUCLEOTIDE SEQUENCE</scope>
    <source>
        <strain evidence="2">NC_groundwater_928_Pr1_S-0.2um_72_17</strain>
    </source>
</reference>
<dbReference type="AlphaFoldDB" id="A0A9D6LBL7"/>
<sequence length="88" mass="9796">MHASTMPLYASAALVAGVVFFARGFRTMRTRRLIANTPTARIRSMAMGLVEIRGTVQPRSHVTAPFSGHDCAYWQVDISSRSRRGWTV</sequence>
<gene>
    <name evidence="2" type="ORF">HY076_05450</name>
</gene>
<comment type="caution">
    <text evidence="2">The sequence shown here is derived from an EMBL/GenBank/DDBJ whole genome shotgun (WGS) entry which is preliminary data.</text>
</comment>
<keyword evidence="1" id="KW-0472">Membrane</keyword>
<feature type="non-terminal residue" evidence="2">
    <location>
        <position position="88"/>
    </location>
</feature>
<protein>
    <submittedName>
        <fullName evidence="2">Uncharacterized protein</fullName>
    </submittedName>
</protein>
<evidence type="ECO:0000256" key="1">
    <source>
        <dbReference type="SAM" id="Phobius"/>
    </source>
</evidence>
<feature type="transmembrane region" description="Helical" evidence="1">
    <location>
        <begin position="6"/>
        <end position="25"/>
    </location>
</feature>
<dbReference type="EMBL" id="JACQAY010000170">
    <property type="protein sequence ID" value="MBI3539699.1"/>
    <property type="molecule type" value="Genomic_DNA"/>
</dbReference>
<accession>A0A9D6LBL7</accession>
<proteinExistence type="predicted"/>
<name>A0A9D6LBL7_UNCEI</name>
<dbReference type="Proteomes" id="UP000807850">
    <property type="component" value="Unassembled WGS sequence"/>
</dbReference>
<organism evidence="2 3">
    <name type="scientific">Eiseniibacteriota bacterium</name>
    <dbReference type="NCBI Taxonomy" id="2212470"/>
    <lineage>
        <taxon>Bacteria</taxon>
        <taxon>Candidatus Eiseniibacteriota</taxon>
    </lineage>
</organism>
<keyword evidence="1" id="KW-0812">Transmembrane</keyword>
<keyword evidence="1" id="KW-1133">Transmembrane helix</keyword>
<evidence type="ECO:0000313" key="3">
    <source>
        <dbReference type="Proteomes" id="UP000807850"/>
    </source>
</evidence>
<evidence type="ECO:0000313" key="2">
    <source>
        <dbReference type="EMBL" id="MBI3539699.1"/>
    </source>
</evidence>